<dbReference type="InterPro" id="IPR002104">
    <property type="entry name" value="Integrase_catalytic"/>
</dbReference>
<dbReference type="Proteomes" id="UP000572984">
    <property type="component" value="Unassembled WGS sequence"/>
</dbReference>
<dbReference type="PANTHER" id="PTHR30349:SF64">
    <property type="entry name" value="PROPHAGE INTEGRASE INTD-RELATED"/>
    <property type="match status" value="1"/>
</dbReference>
<dbReference type="InterPro" id="IPR050090">
    <property type="entry name" value="Tyrosine_recombinase_XerCD"/>
</dbReference>
<organism evidence="7 8">
    <name type="scientific">Microvirga mediterraneensis</name>
    <dbReference type="NCBI Taxonomy" id="2754695"/>
    <lineage>
        <taxon>Bacteria</taxon>
        <taxon>Pseudomonadati</taxon>
        <taxon>Pseudomonadota</taxon>
        <taxon>Alphaproteobacteria</taxon>
        <taxon>Hyphomicrobiales</taxon>
        <taxon>Methylobacteriaceae</taxon>
        <taxon>Microvirga</taxon>
    </lineage>
</organism>
<keyword evidence="4" id="KW-0233">DNA recombination</keyword>
<protein>
    <submittedName>
        <fullName evidence="7">Site-specific integrase</fullName>
    </submittedName>
</protein>
<keyword evidence="3" id="KW-0238">DNA-binding</keyword>
<dbReference type="Gene3D" id="1.10.443.10">
    <property type="entry name" value="Intergrase catalytic core"/>
    <property type="match status" value="1"/>
</dbReference>
<evidence type="ECO:0000256" key="3">
    <source>
        <dbReference type="ARBA" id="ARBA00023125"/>
    </source>
</evidence>
<gene>
    <name evidence="7" type="ORF">H0S73_17625</name>
</gene>
<evidence type="ECO:0000256" key="5">
    <source>
        <dbReference type="SAM" id="MobiDB-lite"/>
    </source>
</evidence>
<dbReference type="EMBL" id="JACDXJ010000001">
    <property type="protein sequence ID" value="MBA1157932.1"/>
    <property type="molecule type" value="Genomic_DNA"/>
</dbReference>
<dbReference type="PANTHER" id="PTHR30349">
    <property type="entry name" value="PHAGE INTEGRASE-RELATED"/>
    <property type="match status" value="1"/>
</dbReference>
<dbReference type="SUPFAM" id="SSF56349">
    <property type="entry name" value="DNA breaking-rejoining enzymes"/>
    <property type="match status" value="1"/>
</dbReference>
<dbReference type="PROSITE" id="PS51898">
    <property type="entry name" value="TYR_RECOMBINASE"/>
    <property type="match status" value="1"/>
</dbReference>
<evidence type="ECO:0000256" key="1">
    <source>
        <dbReference type="ARBA" id="ARBA00008857"/>
    </source>
</evidence>
<name>A0A838BSG5_9HYPH</name>
<dbReference type="Gene3D" id="1.10.150.130">
    <property type="match status" value="1"/>
</dbReference>
<evidence type="ECO:0000256" key="2">
    <source>
        <dbReference type="ARBA" id="ARBA00022908"/>
    </source>
</evidence>
<evidence type="ECO:0000313" key="8">
    <source>
        <dbReference type="Proteomes" id="UP000572984"/>
    </source>
</evidence>
<dbReference type="GO" id="GO:0006310">
    <property type="term" value="P:DNA recombination"/>
    <property type="evidence" value="ECO:0007669"/>
    <property type="project" value="UniProtKB-KW"/>
</dbReference>
<dbReference type="CDD" id="cd01184">
    <property type="entry name" value="INT_C_like_1"/>
    <property type="match status" value="1"/>
</dbReference>
<evidence type="ECO:0000259" key="6">
    <source>
        <dbReference type="PROSITE" id="PS51898"/>
    </source>
</evidence>
<dbReference type="GO" id="GO:0015074">
    <property type="term" value="P:DNA integration"/>
    <property type="evidence" value="ECO:0007669"/>
    <property type="project" value="UniProtKB-KW"/>
</dbReference>
<comment type="similarity">
    <text evidence="1">Belongs to the 'phage' integrase family.</text>
</comment>
<feature type="domain" description="Tyr recombinase" evidence="6">
    <location>
        <begin position="320"/>
        <end position="523"/>
    </location>
</feature>
<evidence type="ECO:0000313" key="7">
    <source>
        <dbReference type="EMBL" id="MBA1157932.1"/>
    </source>
</evidence>
<comment type="caution">
    <text evidence="7">The sequence shown here is derived from an EMBL/GenBank/DDBJ whole genome shotgun (WGS) entry which is preliminary data.</text>
</comment>
<dbReference type="InterPro" id="IPR010998">
    <property type="entry name" value="Integrase_recombinase_N"/>
</dbReference>
<dbReference type="GO" id="GO:0003677">
    <property type="term" value="F:DNA binding"/>
    <property type="evidence" value="ECO:0007669"/>
    <property type="project" value="UniProtKB-KW"/>
</dbReference>
<dbReference type="AlphaFoldDB" id="A0A838BSG5"/>
<reference evidence="7 8" key="1">
    <citation type="submission" date="2020-07" db="EMBL/GenBank/DDBJ databases">
        <title>Draft genome and description of Microvirga mediterraneensis Marseille-Q2068 sp. nov.</title>
        <authorList>
            <person name="Boxberger M."/>
        </authorList>
    </citation>
    <scope>NUCLEOTIDE SEQUENCE [LARGE SCALE GENOMIC DNA]</scope>
    <source>
        <strain evidence="7 8">Marseille-Q2068</strain>
    </source>
</reference>
<dbReference type="InterPro" id="IPR013762">
    <property type="entry name" value="Integrase-like_cat_sf"/>
</dbReference>
<proteinExistence type="inferred from homology"/>
<sequence>MTTLTRAPNGDWFARKGIPKDIRVAYKAAFGVSQEERFRRPAAMSQGRAKQELRDWDATISSRIEALRAKTNGEGQSLTQRQSIALVGEWYAWFIQKHQENPGPALGWDLKRDELEGVYSRFGVSDQDLEDPNWEPPPVVKKRLHQTLSSLAEVPSFLAAKNIALNDEASSLFLDALQGDFLSALATLRRRSEGDYRPDERPKVFPEFEVKKASGLTAWGLFEAWVKEKKPRPQTVDRWRAVFLNLQGQFNDKDANEITEAEARQWAKGSVTEERSAQTVQEVWLNAAKTVFRWGKETKTLDHNPFAEVKITVPNKVRLRETKAFTSQEIQTILAATLQEPPPRLSAHYRATRRWVPWICAYSGARAGEITQLRGTDVVKRDGIWAIRLTPEAGTIKTGEARTVPIHEHLIEQGFLEFVKAAGDGPLFYHPSARRKSQADDPTKPGQSQAVKTRNHLAEWVREIGVDDPELRPNHAWRHTFKQIADRCGISERASDAITGHAPINEGRAYGKPTLADMGEALKRFPRYDVRPTKKLATANEGAFDEK</sequence>
<feature type="region of interest" description="Disordered" evidence="5">
    <location>
        <begin position="431"/>
        <end position="451"/>
    </location>
</feature>
<keyword evidence="2" id="KW-0229">DNA integration</keyword>
<dbReference type="RefSeq" id="WP_181053361.1">
    <property type="nucleotide sequence ID" value="NZ_JACDXJ010000001.1"/>
</dbReference>
<evidence type="ECO:0000256" key="4">
    <source>
        <dbReference type="ARBA" id="ARBA00023172"/>
    </source>
</evidence>
<dbReference type="InterPro" id="IPR011010">
    <property type="entry name" value="DNA_brk_join_enz"/>
</dbReference>
<keyword evidence="8" id="KW-1185">Reference proteome</keyword>
<accession>A0A838BSG5</accession>